<reference evidence="1 2" key="1">
    <citation type="submission" date="2024-01" db="EMBL/GenBank/DDBJ databases">
        <title>Genome assemblies of Stephania.</title>
        <authorList>
            <person name="Yang L."/>
        </authorList>
    </citation>
    <scope>NUCLEOTIDE SEQUENCE [LARGE SCALE GENOMIC DNA]</scope>
    <source>
        <strain evidence="1">YNDBR</strain>
        <tissue evidence="1">Leaf</tissue>
    </source>
</reference>
<accession>A0AAP0IU06</accession>
<gene>
    <name evidence="1" type="ORF">Syun_019384</name>
</gene>
<protein>
    <submittedName>
        <fullName evidence="1">Uncharacterized protein</fullName>
    </submittedName>
</protein>
<evidence type="ECO:0000313" key="2">
    <source>
        <dbReference type="Proteomes" id="UP001420932"/>
    </source>
</evidence>
<dbReference type="SUPFAM" id="SSF53178">
    <property type="entry name" value="Peptidyl-tRNA hydrolase-like"/>
    <property type="match status" value="1"/>
</dbReference>
<name>A0AAP0IU06_9MAGN</name>
<evidence type="ECO:0000313" key="1">
    <source>
        <dbReference type="EMBL" id="KAK9121767.1"/>
    </source>
</evidence>
<dbReference type="Gene3D" id="3.40.50.1470">
    <property type="entry name" value="Peptidyl-tRNA hydrolase"/>
    <property type="match status" value="1"/>
</dbReference>
<dbReference type="EMBL" id="JBBNAF010000008">
    <property type="protein sequence ID" value="KAK9121767.1"/>
    <property type="molecule type" value="Genomic_DNA"/>
</dbReference>
<dbReference type="InterPro" id="IPR036416">
    <property type="entry name" value="Pept_tRNA_hydro_sf"/>
</dbReference>
<dbReference type="Proteomes" id="UP001420932">
    <property type="component" value="Unassembled WGS sequence"/>
</dbReference>
<organism evidence="1 2">
    <name type="scientific">Stephania yunnanensis</name>
    <dbReference type="NCBI Taxonomy" id="152371"/>
    <lineage>
        <taxon>Eukaryota</taxon>
        <taxon>Viridiplantae</taxon>
        <taxon>Streptophyta</taxon>
        <taxon>Embryophyta</taxon>
        <taxon>Tracheophyta</taxon>
        <taxon>Spermatophyta</taxon>
        <taxon>Magnoliopsida</taxon>
        <taxon>Ranunculales</taxon>
        <taxon>Menispermaceae</taxon>
        <taxon>Menispermoideae</taxon>
        <taxon>Cissampelideae</taxon>
        <taxon>Stephania</taxon>
    </lineage>
</organism>
<dbReference type="AlphaFoldDB" id="A0AAP0IU06"/>
<keyword evidence="2" id="KW-1185">Reference proteome</keyword>
<comment type="caution">
    <text evidence="1">The sequence shown here is derived from an EMBL/GenBank/DDBJ whole genome shotgun (WGS) entry which is preliminary data.</text>
</comment>
<dbReference type="GO" id="GO:0004045">
    <property type="term" value="F:peptidyl-tRNA hydrolase activity"/>
    <property type="evidence" value="ECO:0007669"/>
    <property type="project" value="InterPro"/>
</dbReference>
<sequence>MRSNGVAERPARSIRTYGLRSSGRSPNGIDCSVDHLLVQGFFMSLIKFHLCELMITDDDDDDDDDDDLLGFIYVYDEMSLPNGVLRLQPKGGHGHHNGLVRQMEAQWSCYFMDSLGESDFNTDTS</sequence>
<proteinExistence type="predicted"/>